<dbReference type="InterPro" id="IPR005467">
    <property type="entry name" value="His_kinase_dom"/>
</dbReference>
<dbReference type="GO" id="GO:0005886">
    <property type="term" value="C:plasma membrane"/>
    <property type="evidence" value="ECO:0007669"/>
    <property type="project" value="UniProtKB-SubCell"/>
</dbReference>
<keyword evidence="11 14" id="KW-1133">Transmembrane helix</keyword>
<evidence type="ECO:0000259" key="16">
    <source>
        <dbReference type="PROSITE" id="PS50885"/>
    </source>
</evidence>
<feature type="domain" description="Histidine kinase" evidence="15">
    <location>
        <begin position="266"/>
        <end position="480"/>
    </location>
</feature>
<proteinExistence type="predicted"/>
<evidence type="ECO:0000256" key="7">
    <source>
        <dbReference type="ARBA" id="ARBA00022692"/>
    </source>
</evidence>
<dbReference type="EC" id="2.7.13.3" evidence="3"/>
<dbReference type="Pfam" id="PF00512">
    <property type="entry name" value="HisKA"/>
    <property type="match status" value="1"/>
</dbReference>
<dbReference type="Gene3D" id="3.30.565.10">
    <property type="entry name" value="Histidine kinase-like ATPase, C-terminal domain"/>
    <property type="match status" value="1"/>
</dbReference>
<dbReference type="InterPro" id="IPR050398">
    <property type="entry name" value="HssS/ArlS-like"/>
</dbReference>
<dbReference type="CDD" id="cd00082">
    <property type="entry name" value="HisKA"/>
    <property type="match status" value="1"/>
</dbReference>
<comment type="caution">
    <text evidence="17">The sequence shown here is derived from an EMBL/GenBank/DDBJ whole genome shotgun (WGS) entry which is preliminary data.</text>
</comment>
<dbReference type="PROSITE" id="PS50885">
    <property type="entry name" value="HAMP"/>
    <property type="match status" value="1"/>
</dbReference>
<evidence type="ECO:0000256" key="13">
    <source>
        <dbReference type="ARBA" id="ARBA00023136"/>
    </source>
</evidence>
<evidence type="ECO:0000256" key="11">
    <source>
        <dbReference type="ARBA" id="ARBA00022989"/>
    </source>
</evidence>
<dbReference type="PROSITE" id="PS51257">
    <property type="entry name" value="PROKAR_LIPOPROTEIN"/>
    <property type="match status" value="1"/>
</dbReference>
<keyword evidence="8" id="KW-0547">Nucleotide-binding</keyword>
<dbReference type="CDD" id="cd06225">
    <property type="entry name" value="HAMP"/>
    <property type="match status" value="1"/>
</dbReference>
<evidence type="ECO:0000313" key="18">
    <source>
        <dbReference type="Proteomes" id="UP000256488"/>
    </source>
</evidence>
<dbReference type="Gene3D" id="6.10.340.10">
    <property type="match status" value="1"/>
</dbReference>
<dbReference type="PANTHER" id="PTHR45528:SF1">
    <property type="entry name" value="SENSOR HISTIDINE KINASE CPXA"/>
    <property type="match status" value="1"/>
</dbReference>
<dbReference type="InterPro" id="IPR036097">
    <property type="entry name" value="HisK_dim/P_sf"/>
</dbReference>
<dbReference type="RefSeq" id="WP_116277785.1">
    <property type="nucleotide sequence ID" value="NZ_NFZX01000009.1"/>
</dbReference>
<keyword evidence="10" id="KW-0067">ATP-binding</keyword>
<protein>
    <recommendedName>
        <fullName evidence="3">histidine kinase</fullName>
        <ecNumber evidence="3">2.7.13.3</ecNumber>
    </recommendedName>
</protein>
<dbReference type="InterPro" id="IPR004358">
    <property type="entry name" value="Sig_transdc_His_kin-like_C"/>
</dbReference>
<keyword evidence="7 14" id="KW-0812">Transmembrane</keyword>
<evidence type="ECO:0000256" key="1">
    <source>
        <dbReference type="ARBA" id="ARBA00000085"/>
    </source>
</evidence>
<comment type="catalytic activity">
    <reaction evidence="1">
        <text>ATP + protein L-histidine = ADP + protein N-phospho-L-histidine.</text>
        <dbReference type="EC" id="2.7.13.3"/>
    </reaction>
</comment>
<reference evidence="17 18" key="1">
    <citation type="submission" date="2017-05" db="EMBL/GenBank/DDBJ databases">
        <title>Virgibacillus sp. AK90 isolated from a saltern of Kakinada, India.</title>
        <authorList>
            <person name="Gupta V."/>
            <person name="Sidhu C."/>
            <person name="Korpole S."/>
            <person name="Pinnaka A.K."/>
        </authorList>
    </citation>
    <scope>NUCLEOTIDE SEQUENCE [LARGE SCALE GENOMIC DNA]</scope>
    <source>
        <strain evidence="17 18">AK90</strain>
    </source>
</reference>
<evidence type="ECO:0000256" key="4">
    <source>
        <dbReference type="ARBA" id="ARBA00022475"/>
    </source>
</evidence>
<dbReference type="InterPro" id="IPR036890">
    <property type="entry name" value="HATPase_C_sf"/>
</dbReference>
<dbReference type="PROSITE" id="PS50109">
    <property type="entry name" value="HIS_KIN"/>
    <property type="match status" value="1"/>
</dbReference>
<dbReference type="PRINTS" id="PR00344">
    <property type="entry name" value="BCTRLSENSOR"/>
</dbReference>
<dbReference type="Pfam" id="PF00672">
    <property type="entry name" value="HAMP"/>
    <property type="match status" value="1"/>
</dbReference>
<evidence type="ECO:0000256" key="3">
    <source>
        <dbReference type="ARBA" id="ARBA00012438"/>
    </source>
</evidence>
<evidence type="ECO:0000256" key="12">
    <source>
        <dbReference type="ARBA" id="ARBA00023012"/>
    </source>
</evidence>
<evidence type="ECO:0000256" key="9">
    <source>
        <dbReference type="ARBA" id="ARBA00022777"/>
    </source>
</evidence>
<feature type="transmembrane region" description="Helical" evidence="14">
    <location>
        <begin position="178"/>
        <end position="201"/>
    </location>
</feature>
<feature type="domain" description="HAMP" evidence="16">
    <location>
        <begin position="199"/>
        <end position="251"/>
    </location>
</feature>
<keyword evidence="4" id="KW-1003">Cell membrane</keyword>
<dbReference type="SUPFAM" id="SSF158472">
    <property type="entry name" value="HAMP domain-like"/>
    <property type="match status" value="1"/>
</dbReference>
<comment type="subcellular location">
    <subcellularLocation>
        <location evidence="2">Cell membrane</location>
        <topology evidence="2">Multi-pass membrane protein</topology>
    </subcellularLocation>
</comment>
<dbReference type="EMBL" id="NFZX01000009">
    <property type="protein sequence ID" value="RFA35930.1"/>
    <property type="molecule type" value="Genomic_DNA"/>
</dbReference>
<dbReference type="SMART" id="SM00388">
    <property type="entry name" value="HisKA"/>
    <property type="match status" value="1"/>
</dbReference>
<organism evidence="17 18">
    <name type="scientific">Virgibacillus dokdonensis</name>
    <dbReference type="NCBI Taxonomy" id="302167"/>
    <lineage>
        <taxon>Bacteria</taxon>
        <taxon>Bacillati</taxon>
        <taxon>Bacillota</taxon>
        <taxon>Bacilli</taxon>
        <taxon>Bacillales</taxon>
        <taxon>Bacillaceae</taxon>
        <taxon>Virgibacillus</taxon>
    </lineage>
</organism>
<evidence type="ECO:0000256" key="8">
    <source>
        <dbReference type="ARBA" id="ARBA00022741"/>
    </source>
</evidence>
<dbReference type="SMART" id="SM00387">
    <property type="entry name" value="HATPase_c"/>
    <property type="match status" value="1"/>
</dbReference>
<sequence length="482" mass="55174">MKLFWKIFYSTMIVSVSCFSIGSYILIDSAFQDSIKREATSVFEENDILRYSLQKELREASVSDFYFADEKNKESASNEELLITVASSLTIYESGGELTFRISNQDGDIVYDNFNEDLSNDAVTQVSNQSKGYQVKNVNGKYFLHAMTPLQLHEDLFYIENFREISDIFASKNDQWTMYMYITLLMIGIGAIVMLVTAWLLTKPIYKLSKATKQIAKGNFEERTSVSSYVEVEELSRNFNFMAEHIEEMISQLKEANQRQETFIGSISHELKTPLTTMIGYADMLRSKKLDSEQTFMAANYIFQEGKRIEELTMKLLDLLVLKKRDIETKPIKTTAFFSPLQQYMEPIFEKANIDFYVEAEEAMILIEPDLMRTVCTNLLDNARKAIDHDHGEITLHGFIHQNDYHIRICDNGKGIQADEMGKITDAFYMVDQSRARVQGSVGLGLAICSEIIHLHKAELTFDSEFGKGTCVTVIIKGVKRC</sequence>
<keyword evidence="6" id="KW-0808">Transferase</keyword>
<dbReference type="InterPro" id="IPR003594">
    <property type="entry name" value="HATPase_dom"/>
</dbReference>
<dbReference type="AlphaFoldDB" id="A0A3E0WSI0"/>
<feature type="transmembrane region" description="Helical" evidence="14">
    <location>
        <begin position="7"/>
        <end position="27"/>
    </location>
</feature>
<evidence type="ECO:0000256" key="14">
    <source>
        <dbReference type="SAM" id="Phobius"/>
    </source>
</evidence>
<dbReference type="SUPFAM" id="SSF47384">
    <property type="entry name" value="Homodimeric domain of signal transducing histidine kinase"/>
    <property type="match status" value="1"/>
</dbReference>
<gene>
    <name evidence="17" type="ORF">CAI16_06805</name>
</gene>
<dbReference type="SUPFAM" id="SSF55874">
    <property type="entry name" value="ATPase domain of HSP90 chaperone/DNA topoisomerase II/histidine kinase"/>
    <property type="match status" value="1"/>
</dbReference>
<dbReference type="GO" id="GO:0000155">
    <property type="term" value="F:phosphorelay sensor kinase activity"/>
    <property type="evidence" value="ECO:0007669"/>
    <property type="project" value="InterPro"/>
</dbReference>
<dbReference type="InterPro" id="IPR003661">
    <property type="entry name" value="HisK_dim/P_dom"/>
</dbReference>
<keyword evidence="12" id="KW-0902">Two-component regulatory system</keyword>
<evidence type="ECO:0000259" key="15">
    <source>
        <dbReference type="PROSITE" id="PS50109"/>
    </source>
</evidence>
<evidence type="ECO:0000256" key="5">
    <source>
        <dbReference type="ARBA" id="ARBA00022553"/>
    </source>
</evidence>
<evidence type="ECO:0000256" key="10">
    <source>
        <dbReference type="ARBA" id="ARBA00022840"/>
    </source>
</evidence>
<dbReference type="GO" id="GO:0005524">
    <property type="term" value="F:ATP binding"/>
    <property type="evidence" value="ECO:0007669"/>
    <property type="project" value="UniProtKB-KW"/>
</dbReference>
<evidence type="ECO:0000256" key="2">
    <source>
        <dbReference type="ARBA" id="ARBA00004651"/>
    </source>
</evidence>
<keyword evidence="5" id="KW-0597">Phosphoprotein</keyword>
<dbReference type="SMART" id="SM00304">
    <property type="entry name" value="HAMP"/>
    <property type="match status" value="1"/>
</dbReference>
<dbReference type="Proteomes" id="UP000256488">
    <property type="component" value="Unassembled WGS sequence"/>
</dbReference>
<dbReference type="Pfam" id="PF02518">
    <property type="entry name" value="HATPase_c"/>
    <property type="match status" value="1"/>
</dbReference>
<evidence type="ECO:0000256" key="6">
    <source>
        <dbReference type="ARBA" id="ARBA00022679"/>
    </source>
</evidence>
<evidence type="ECO:0000313" key="17">
    <source>
        <dbReference type="EMBL" id="RFA35930.1"/>
    </source>
</evidence>
<accession>A0A3E0WSI0</accession>
<dbReference type="InterPro" id="IPR003660">
    <property type="entry name" value="HAMP_dom"/>
</dbReference>
<name>A0A3E0WSI0_9BACI</name>
<dbReference type="PANTHER" id="PTHR45528">
    <property type="entry name" value="SENSOR HISTIDINE KINASE CPXA"/>
    <property type="match status" value="1"/>
</dbReference>
<keyword evidence="13 14" id="KW-0472">Membrane</keyword>
<keyword evidence="9" id="KW-0418">Kinase</keyword>
<dbReference type="Gene3D" id="1.10.287.130">
    <property type="match status" value="1"/>
</dbReference>